<dbReference type="eggNOG" id="KOG1602">
    <property type="taxonomic scope" value="Eukaryota"/>
</dbReference>
<reference evidence="7 8" key="1">
    <citation type="journal article" date="2013" name="Front. Plant Sci.">
        <title>The Reference Genome of the Halophytic Plant Eutrema salsugineum.</title>
        <authorList>
            <person name="Yang R."/>
            <person name="Jarvis D.E."/>
            <person name="Chen H."/>
            <person name="Beilstein M.A."/>
            <person name="Grimwood J."/>
            <person name="Jenkins J."/>
            <person name="Shu S."/>
            <person name="Prochnik S."/>
            <person name="Xin M."/>
            <person name="Ma C."/>
            <person name="Schmutz J."/>
            <person name="Wing R.A."/>
            <person name="Mitchell-Olds T."/>
            <person name="Schumaker K.S."/>
            <person name="Wang X."/>
        </authorList>
    </citation>
    <scope>NUCLEOTIDE SEQUENCE [LARGE SCALE GENOMIC DNA]</scope>
</reference>
<dbReference type="HAMAP" id="MF_01139">
    <property type="entry name" value="ISPT"/>
    <property type="match status" value="1"/>
</dbReference>
<dbReference type="PANTHER" id="PTHR10291">
    <property type="entry name" value="DEHYDRODOLICHYL DIPHOSPHATE SYNTHASE FAMILY MEMBER"/>
    <property type="match status" value="1"/>
</dbReference>
<dbReference type="UniPathway" id="UPA00378"/>
<evidence type="ECO:0000256" key="2">
    <source>
        <dbReference type="ARBA" id="ARBA00002674"/>
    </source>
</evidence>
<dbReference type="EMBL" id="KI517464">
    <property type="protein sequence ID" value="ESQ42495.1"/>
    <property type="molecule type" value="Genomic_DNA"/>
</dbReference>
<dbReference type="NCBIfam" id="TIGR00055">
    <property type="entry name" value="uppS"/>
    <property type="match status" value="1"/>
</dbReference>
<evidence type="ECO:0000256" key="4">
    <source>
        <dbReference type="ARBA" id="ARBA00005432"/>
    </source>
</evidence>
<protein>
    <recommendedName>
        <fullName evidence="6">Alkyl transferase</fullName>
        <ecNumber evidence="6">2.5.1.-</ecNumber>
    </recommendedName>
</protein>
<dbReference type="Proteomes" id="UP000030689">
    <property type="component" value="Unassembled WGS sequence"/>
</dbReference>
<proteinExistence type="inferred from homology"/>
<dbReference type="STRING" id="72664.V4KX01"/>
<dbReference type="EC" id="2.5.1.-" evidence="6"/>
<dbReference type="InterPro" id="IPR018520">
    <property type="entry name" value="UPP_synth-like_CS"/>
</dbReference>
<name>V4KX01_EUTSA</name>
<evidence type="ECO:0000256" key="6">
    <source>
        <dbReference type="RuleBase" id="RU363018"/>
    </source>
</evidence>
<dbReference type="OMA" id="RRWAQKR"/>
<dbReference type="GO" id="GO:0009409">
    <property type="term" value="P:response to cold"/>
    <property type="evidence" value="ECO:0007669"/>
    <property type="project" value="TreeGrafter"/>
</dbReference>
<dbReference type="PROSITE" id="PS01066">
    <property type="entry name" value="UPP_SYNTHASE"/>
    <property type="match status" value="1"/>
</dbReference>
<comment type="similarity">
    <text evidence="4 6">Belongs to the UPP synthase family.</text>
</comment>
<evidence type="ECO:0000313" key="7">
    <source>
        <dbReference type="EMBL" id="ESQ42495.1"/>
    </source>
</evidence>
<dbReference type="GO" id="GO:0009570">
    <property type="term" value="C:chloroplast stroma"/>
    <property type="evidence" value="ECO:0007669"/>
    <property type="project" value="TreeGrafter"/>
</dbReference>
<dbReference type="GO" id="GO:0009668">
    <property type="term" value="P:plastid membrane organization"/>
    <property type="evidence" value="ECO:0007669"/>
    <property type="project" value="TreeGrafter"/>
</dbReference>
<dbReference type="InterPro" id="IPR036424">
    <property type="entry name" value="UPP_synth-like_sf"/>
</dbReference>
<comment type="pathway">
    <text evidence="3">Protein modification; protein glycosylation.</text>
</comment>
<dbReference type="Gramene" id="ESQ42495">
    <property type="protein sequence ID" value="ESQ42495"/>
    <property type="gene ID" value="EUTSA_v10014233mg"/>
</dbReference>
<comment type="cofactor">
    <cofactor evidence="1">
        <name>Mg(2+)</name>
        <dbReference type="ChEBI" id="CHEBI:18420"/>
    </cofactor>
</comment>
<keyword evidence="5 6" id="KW-0808">Transferase</keyword>
<dbReference type="GO" id="GO:0045547">
    <property type="term" value="F:ditrans,polycis-polyprenyl diphosphate synthase [(2E,6E)-farnesyl diphosphate specific] activity"/>
    <property type="evidence" value="ECO:0007669"/>
    <property type="project" value="TreeGrafter"/>
</dbReference>
<evidence type="ECO:0000313" key="8">
    <source>
        <dbReference type="Proteomes" id="UP000030689"/>
    </source>
</evidence>
<dbReference type="CDD" id="cd00475">
    <property type="entry name" value="Cis_IPPS"/>
    <property type="match status" value="1"/>
</dbReference>
<evidence type="ECO:0000256" key="5">
    <source>
        <dbReference type="ARBA" id="ARBA00022679"/>
    </source>
</evidence>
<dbReference type="FunFam" id="3.40.1180.10:FF:000001">
    <property type="entry name" value="(2E,6E)-farnesyl-diphosphate-specific ditrans,polycis-undecaprenyl-diphosphate synthase"/>
    <property type="match status" value="1"/>
</dbReference>
<comment type="function">
    <text evidence="2">Catalyzes cis-prenyl chain elongation to produce the polyprenyl backbone of dolichol, a glycosyl carrier-lipid required for the biosynthesis of several classes of glycoprotein.</text>
</comment>
<gene>
    <name evidence="7" type="ORF">EUTSA_v10014233mg</name>
</gene>
<evidence type="ECO:0000256" key="1">
    <source>
        <dbReference type="ARBA" id="ARBA00001946"/>
    </source>
</evidence>
<dbReference type="GO" id="GO:0016094">
    <property type="term" value="P:polyprenol biosynthetic process"/>
    <property type="evidence" value="ECO:0007669"/>
    <property type="project" value="TreeGrafter"/>
</dbReference>
<accession>V4KX01</accession>
<dbReference type="AlphaFoldDB" id="V4KX01"/>
<sequence length="298" mass="34235">MVSLLSVVLTFLALFLISGLFISRRLKVPLSSKNILRFIKVAAYDDAEERNEKGGATGAKEKRGRMPKHVAVILDGNRRWAEKRGLGTSEGHEAGARRLAENAKDCFAMGINTISLFAFSTENWARPEDEVNYLMALFAKYLKNEMPNLRRDKIKISVIGNREKIPESLLGLIREAEEATKSYIRKQIIIAIDYSGRFDILQACKSLAEKAKKGLIQVEDIDETTMEKELMTKCCEFPNPDLMIRTSGEQRISNFFLWQSAYTELYFPNVLWPDFGEAEYLEALTWYQQRQRRFGRRI</sequence>
<evidence type="ECO:0000256" key="3">
    <source>
        <dbReference type="ARBA" id="ARBA00004922"/>
    </source>
</evidence>
<dbReference type="KEGG" id="eus:EUTSA_v10014233mg"/>
<dbReference type="Gene3D" id="3.40.1180.10">
    <property type="entry name" value="Decaprenyl diphosphate synthase-like"/>
    <property type="match status" value="1"/>
</dbReference>
<dbReference type="OrthoDB" id="4173905at2759"/>
<dbReference type="PANTHER" id="PTHR10291:SF20">
    <property type="entry name" value="DEHYDRODOLICHYL DIPHOSPHATE SYNTHASE 5"/>
    <property type="match status" value="1"/>
</dbReference>
<dbReference type="SUPFAM" id="SSF64005">
    <property type="entry name" value="Undecaprenyl diphosphate synthase"/>
    <property type="match status" value="1"/>
</dbReference>
<keyword evidence="8" id="KW-1185">Reference proteome</keyword>
<dbReference type="InterPro" id="IPR001441">
    <property type="entry name" value="UPP_synth-like"/>
</dbReference>
<dbReference type="Pfam" id="PF01255">
    <property type="entry name" value="Prenyltransf"/>
    <property type="match status" value="1"/>
</dbReference>
<organism evidence="7 8">
    <name type="scientific">Eutrema salsugineum</name>
    <name type="common">Saltwater cress</name>
    <name type="synonym">Sisymbrium salsugineum</name>
    <dbReference type="NCBI Taxonomy" id="72664"/>
    <lineage>
        <taxon>Eukaryota</taxon>
        <taxon>Viridiplantae</taxon>
        <taxon>Streptophyta</taxon>
        <taxon>Embryophyta</taxon>
        <taxon>Tracheophyta</taxon>
        <taxon>Spermatophyta</taxon>
        <taxon>Magnoliopsida</taxon>
        <taxon>eudicotyledons</taxon>
        <taxon>Gunneridae</taxon>
        <taxon>Pentapetalae</taxon>
        <taxon>rosids</taxon>
        <taxon>malvids</taxon>
        <taxon>Brassicales</taxon>
        <taxon>Brassicaceae</taxon>
        <taxon>Eutremeae</taxon>
        <taxon>Eutrema</taxon>
    </lineage>
</organism>